<name>A0A3B1C0T3_9ZZZZ</name>
<dbReference type="InterPro" id="IPR036291">
    <property type="entry name" value="NAD(P)-bd_dom_sf"/>
</dbReference>
<dbReference type="GO" id="GO:0006556">
    <property type="term" value="P:S-adenosylmethionine biosynthetic process"/>
    <property type="evidence" value="ECO:0007669"/>
    <property type="project" value="TreeGrafter"/>
</dbReference>
<dbReference type="GO" id="GO:0048270">
    <property type="term" value="F:methionine adenosyltransferase regulator activity"/>
    <property type="evidence" value="ECO:0007669"/>
    <property type="project" value="TreeGrafter"/>
</dbReference>
<keyword evidence="1" id="KW-0175">Coiled coil</keyword>
<dbReference type="GO" id="GO:0048269">
    <property type="term" value="C:methionine adenosyltransferase complex"/>
    <property type="evidence" value="ECO:0007669"/>
    <property type="project" value="TreeGrafter"/>
</dbReference>
<proteinExistence type="predicted"/>
<evidence type="ECO:0000256" key="1">
    <source>
        <dbReference type="SAM" id="Coils"/>
    </source>
</evidence>
<dbReference type="SUPFAM" id="SSF51735">
    <property type="entry name" value="NAD(P)-binding Rossmann-fold domains"/>
    <property type="match status" value="1"/>
</dbReference>
<dbReference type="PANTHER" id="PTHR10491">
    <property type="entry name" value="DTDP-4-DEHYDRORHAMNOSE REDUCTASE"/>
    <property type="match status" value="1"/>
</dbReference>
<sequence length="304" mass="32807">MTSKAPAILVVGADSLIGGALMLELETAGWPVMGTSRRREQADNVFQLDLADDMARWESLEPIDVAIICAGITGLNKCVDDPEGSRMVNVDGVSALAENFISKGSFVIYLSTNQVFDGAAPYPSPGDPTSPITEYGRQKAEAERRIMALKDKAAILRMTKVLGEHNKLFETWLTLLKKGEPITPFSDINFSPVPLGFVVSALKRMVDVQMPGLFHLSGEKDVSYEYAARMGGEIVGADEGLILPATSQSLGAYTEPQPKNTALDIASFVSFYGGAPPPVDWTLRAAFTGAIALRHKIRSATREQ</sequence>
<dbReference type="EMBL" id="UOGB01000281">
    <property type="protein sequence ID" value="VAX23799.1"/>
    <property type="molecule type" value="Genomic_DNA"/>
</dbReference>
<accession>A0A3B1C0T3</accession>
<gene>
    <name evidence="3" type="ORF">MNBD_NITROSPINAE03-84</name>
</gene>
<reference evidence="3" key="1">
    <citation type="submission" date="2018-06" db="EMBL/GenBank/DDBJ databases">
        <authorList>
            <person name="Zhirakovskaya E."/>
        </authorList>
    </citation>
    <scope>NUCLEOTIDE SEQUENCE</scope>
</reference>
<feature type="domain" description="RmlD-like substrate binding" evidence="2">
    <location>
        <begin position="8"/>
        <end position="278"/>
    </location>
</feature>
<dbReference type="AlphaFoldDB" id="A0A3B1C0T3"/>
<dbReference type="Gene3D" id="3.40.50.720">
    <property type="entry name" value="NAD(P)-binding Rossmann-like Domain"/>
    <property type="match status" value="1"/>
</dbReference>
<evidence type="ECO:0000259" key="2">
    <source>
        <dbReference type="Pfam" id="PF04321"/>
    </source>
</evidence>
<evidence type="ECO:0000313" key="3">
    <source>
        <dbReference type="EMBL" id="VAX23799.1"/>
    </source>
</evidence>
<organism evidence="3">
    <name type="scientific">hydrothermal vent metagenome</name>
    <dbReference type="NCBI Taxonomy" id="652676"/>
    <lineage>
        <taxon>unclassified sequences</taxon>
        <taxon>metagenomes</taxon>
        <taxon>ecological metagenomes</taxon>
    </lineage>
</organism>
<dbReference type="InterPro" id="IPR005913">
    <property type="entry name" value="dTDP_dehydrorham_reduct"/>
</dbReference>
<feature type="coiled-coil region" evidence="1">
    <location>
        <begin position="132"/>
        <end position="159"/>
    </location>
</feature>
<dbReference type="PANTHER" id="PTHR10491:SF4">
    <property type="entry name" value="METHIONINE ADENOSYLTRANSFERASE 2 SUBUNIT BETA"/>
    <property type="match status" value="1"/>
</dbReference>
<protein>
    <recommendedName>
        <fullName evidence="2">RmlD-like substrate binding domain-containing protein</fullName>
    </recommendedName>
</protein>
<dbReference type="Pfam" id="PF04321">
    <property type="entry name" value="RmlD_sub_bind"/>
    <property type="match status" value="1"/>
</dbReference>
<dbReference type="InterPro" id="IPR029903">
    <property type="entry name" value="RmlD-like-bd"/>
</dbReference>